<sequence length="115" mass="12212">MTAPRLSYGEYPPPLTAAELIRRLAALPPDTPVLVDGPAAAFSPIAATQLVEVQELDRVPVPELGRFDATAEAARNVADPPGAVAAQPIGSPRMALVLRREQQVDDEDEDAESDD</sequence>
<protein>
    <submittedName>
        <fullName evidence="2">Uncharacterized protein</fullName>
    </submittedName>
</protein>
<evidence type="ECO:0000313" key="2">
    <source>
        <dbReference type="EMBL" id="BBZ09311.1"/>
    </source>
</evidence>
<dbReference type="RefSeq" id="WP_235849857.1">
    <property type="nucleotide sequence ID" value="NZ_AP022605.1"/>
</dbReference>
<dbReference type="Proteomes" id="UP000467201">
    <property type="component" value="Chromosome"/>
</dbReference>
<gene>
    <name evidence="2" type="ORF">MDOR_34800</name>
</gene>
<reference evidence="2 3" key="1">
    <citation type="journal article" date="2019" name="Emerg. Microbes Infect.">
        <title>Comprehensive subspecies identification of 175 nontuberculous mycobacteria species based on 7547 genomic profiles.</title>
        <authorList>
            <person name="Matsumoto Y."/>
            <person name="Kinjo T."/>
            <person name="Motooka D."/>
            <person name="Nabeya D."/>
            <person name="Jung N."/>
            <person name="Uechi K."/>
            <person name="Horii T."/>
            <person name="Iida T."/>
            <person name="Fujita J."/>
            <person name="Nakamura S."/>
        </authorList>
    </citation>
    <scope>NUCLEOTIDE SEQUENCE [LARGE SCALE GENOMIC DNA]</scope>
    <source>
        <strain evidence="2 3">JCM 12405</strain>
    </source>
</reference>
<accession>A0A7I7VY61</accession>
<dbReference type="KEGG" id="mdr:MDOR_34800"/>
<evidence type="ECO:0000313" key="3">
    <source>
        <dbReference type="Proteomes" id="UP000467201"/>
    </source>
</evidence>
<proteinExistence type="predicted"/>
<dbReference type="AlphaFoldDB" id="A0A7I7VY61"/>
<name>A0A7I7VY61_9MYCO</name>
<feature type="region of interest" description="Disordered" evidence="1">
    <location>
        <begin position="72"/>
        <end position="91"/>
    </location>
</feature>
<dbReference type="EMBL" id="AP022605">
    <property type="protein sequence ID" value="BBZ09311.1"/>
    <property type="molecule type" value="Genomic_DNA"/>
</dbReference>
<organism evidence="2 3">
    <name type="scientific">Mycolicibacterium doricum</name>
    <dbReference type="NCBI Taxonomy" id="126673"/>
    <lineage>
        <taxon>Bacteria</taxon>
        <taxon>Bacillati</taxon>
        <taxon>Actinomycetota</taxon>
        <taxon>Actinomycetes</taxon>
        <taxon>Mycobacteriales</taxon>
        <taxon>Mycobacteriaceae</taxon>
        <taxon>Mycolicibacterium</taxon>
    </lineage>
</organism>
<evidence type="ECO:0000256" key="1">
    <source>
        <dbReference type="SAM" id="MobiDB-lite"/>
    </source>
</evidence>